<comment type="caution">
    <text evidence="2">The sequence shown here is derived from an EMBL/GenBank/DDBJ whole genome shotgun (WGS) entry which is preliminary data.</text>
</comment>
<keyword evidence="1" id="KW-0812">Transmembrane</keyword>
<organism evidence="2 3">
    <name type="scientific">Kineococcus mangrovi</name>
    <dbReference type="NCBI Taxonomy" id="1660183"/>
    <lineage>
        <taxon>Bacteria</taxon>
        <taxon>Bacillati</taxon>
        <taxon>Actinomycetota</taxon>
        <taxon>Actinomycetes</taxon>
        <taxon>Kineosporiales</taxon>
        <taxon>Kineosporiaceae</taxon>
        <taxon>Kineococcus</taxon>
    </lineage>
</organism>
<evidence type="ECO:0000256" key="1">
    <source>
        <dbReference type="SAM" id="Phobius"/>
    </source>
</evidence>
<sequence>MRTPRPRTRRDLGVTAALQVVAAVLWWAWLAPRGVLGVLAAVVWTVAATVSVLRWRRCPTPR</sequence>
<dbReference type="RefSeq" id="WP_370718529.1">
    <property type="nucleotide sequence ID" value="NZ_JBGGTQ010000004.1"/>
</dbReference>
<evidence type="ECO:0000313" key="2">
    <source>
        <dbReference type="EMBL" id="MEZ0492481.1"/>
    </source>
</evidence>
<name>A0ABV4I1D3_9ACTN</name>
<keyword evidence="1" id="KW-0472">Membrane</keyword>
<dbReference type="Proteomes" id="UP001566476">
    <property type="component" value="Unassembled WGS sequence"/>
</dbReference>
<keyword evidence="1" id="KW-1133">Transmembrane helix</keyword>
<feature type="transmembrane region" description="Helical" evidence="1">
    <location>
        <begin position="35"/>
        <end position="55"/>
    </location>
</feature>
<reference evidence="2 3" key="1">
    <citation type="submission" date="2024-07" db="EMBL/GenBank/DDBJ databases">
        <authorList>
            <person name="Thanompreechachai J."/>
            <person name="Duangmal K."/>
        </authorList>
    </citation>
    <scope>NUCLEOTIDE SEQUENCE [LARGE SCALE GENOMIC DNA]</scope>
    <source>
        <strain evidence="2 3">TBRC 1896</strain>
    </source>
</reference>
<keyword evidence="3" id="KW-1185">Reference proteome</keyword>
<evidence type="ECO:0000313" key="3">
    <source>
        <dbReference type="Proteomes" id="UP001566476"/>
    </source>
</evidence>
<gene>
    <name evidence="2" type="ORF">AB2L28_09560</name>
</gene>
<dbReference type="EMBL" id="JBGGTQ010000004">
    <property type="protein sequence ID" value="MEZ0492481.1"/>
    <property type="molecule type" value="Genomic_DNA"/>
</dbReference>
<protein>
    <submittedName>
        <fullName evidence="2">Uncharacterized protein</fullName>
    </submittedName>
</protein>
<accession>A0ABV4I1D3</accession>
<feature type="transmembrane region" description="Helical" evidence="1">
    <location>
        <begin position="12"/>
        <end position="29"/>
    </location>
</feature>
<proteinExistence type="predicted"/>